<evidence type="ECO:0000313" key="1">
    <source>
        <dbReference type="EnsemblPlants" id="AVESA.00010b.r2.4AG0600690.2.CDS"/>
    </source>
</evidence>
<proteinExistence type="predicted"/>
<name>A0ACD5WC39_AVESA</name>
<dbReference type="Proteomes" id="UP001732700">
    <property type="component" value="Chromosome 4A"/>
</dbReference>
<keyword evidence="2" id="KW-1185">Reference proteome</keyword>
<evidence type="ECO:0000313" key="2">
    <source>
        <dbReference type="Proteomes" id="UP001732700"/>
    </source>
</evidence>
<protein>
    <submittedName>
        <fullName evidence="1">Uncharacterized protein</fullName>
    </submittedName>
</protein>
<reference evidence="1" key="2">
    <citation type="submission" date="2025-09" db="UniProtKB">
        <authorList>
            <consortium name="EnsemblPlants"/>
        </authorList>
    </citation>
    <scope>IDENTIFICATION</scope>
</reference>
<accession>A0ACD5WC39</accession>
<dbReference type="EnsemblPlants" id="AVESA.00010b.r2.4AG0600690.2">
    <property type="protein sequence ID" value="AVESA.00010b.r2.4AG0600690.2.CDS"/>
    <property type="gene ID" value="AVESA.00010b.r2.4AG0600690"/>
</dbReference>
<sequence>MFLQIIKFVENCSTVPLDILHIYTQFCFGGRRQKKSPMEAAAEDEERPLLAHRFLPPQQEEEEEEGSRYTSDGTVDCNKQPALKQSTGNWRACFFILGAEFSECLCFFAVARNLVTYITTVLHESNAGAARSVSAWIGTCFFTPLLGAFLADTYWGRYATIIVFLSIYAVGMLITTVSATLPLFLPSSPDSNSGIHRVAVYLGLYLVALGTGGIKPCSSALGADQFDGADPAERVAKGSFFNWYYFSINIGSLLAATVVVWVQDNVGWTVGFAIPTVLMAFGLAVFVAGGKVYRYKRTDGSPFTRVFQVVVAAVRNCRLELPDDVSALHEYGGAVRLRHHTSQFGFFDKAAIVLPSSEKEGPWRLCTVAQVEELKMLLRMAPVWASLLVFFAVTAQMSSTLVEQGAVMDNRVGAFFTVPPAAMSTFDVLTVLVCVPVYDAVLVPLARRVTGQDRGLTQLQRIGVGFSLSAAGMAYAATVEARRLAAAPAKMSIMWQAPCYSVLGVAEVFTSIGMLEFFYDHSPDSMKSLGTALAQLAIAGGNYLNSALVGAVASATASGGKPGWIPDNLDEGHLDYFFWFMAALSVINLLHFIHCSTKYKT</sequence>
<reference evidence="1" key="1">
    <citation type="submission" date="2021-05" db="EMBL/GenBank/DDBJ databases">
        <authorList>
            <person name="Scholz U."/>
            <person name="Mascher M."/>
            <person name="Fiebig A."/>
        </authorList>
    </citation>
    <scope>NUCLEOTIDE SEQUENCE [LARGE SCALE GENOMIC DNA]</scope>
</reference>
<organism evidence="1 2">
    <name type="scientific">Avena sativa</name>
    <name type="common">Oat</name>
    <dbReference type="NCBI Taxonomy" id="4498"/>
    <lineage>
        <taxon>Eukaryota</taxon>
        <taxon>Viridiplantae</taxon>
        <taxon>Streptophyta</taxon>
        <taxon>Embryophyta</taxon>
        <taxon>Tracheophyta</taxon>
        <taxon>Spermatophyta</taxon>
        <taxon>Magnoliopsida</taxon>
        <taxon>Liliopsida</taxon>
        <taxon>Poales</taxon>
        <taxon>Poaceae</taxon>
        <taxon>BOP clade</taxon>
        <taxon>Pooideae</taxon>
        <taxon>Poodae</taxon>
        <taxon>Poeae</taxon>
        <taxon>Poeae Chloroplast Group 1 (Aveneae type)</taxon>
        <taxon>Aveninae</taxon>
        <taxon>Avena</taxon>
    </lineage>
</organism>